<evidence type="ECO:0000259" key="2">
    <source>
        <dbReference type="Pfam" id="PF19959"/>
    </source>
</evidence>
<gene>
    <name evidence="4" type="ORF">PJF56_01530</name>
</gene>
<dbReference type="RefSeq" id="WP_283760864.1">
    <property type="nucleotide sequence ID" value="NZ_JAQPOK010000010.1"/>
</dbReference>
<evidence type="ECO:0000256" key="1">
    <source>
        <dbReference type="SAM" id="Phobius"/>
    </source>
</evidence>
<comment type="caution">
    <text evidence="4">The sequence shown here is derived from an EMBL/GenBank/DDBJ whole genome shotgun (WGS) entry which is preliminary data.</text>
</comment>
<dbReference type="Pfam" id="PF19995">
    <property type="entry name" value="iSTAND"/>
    <property type="match status" value="1"/>
</dbReference>
<organism evidence="4 5">
    <name type="scientific">Roseofilum halophilum BLCC-M91</name>
    <dbReference type="NCBI Taxonomy" id="3022259"/>
    <lineage>
        <taxon>Bacteria</taxon>
        <taxon>Bacillati</taxon>
        <taxon>Cyanobacteriota</taxon>
        <taxon>Cyanophyceae</taxon>
        <taxon>Desertifilales</taxon>
        <taxon>Desertifilaceae</taxon>
        <taxon>Roseofilum</taxon>
        <taxon>Roseofilum halophilum</taxon>
    </lineage>
</organism>
<evidence type="ECO:0000259" key="3">
    <source>
        <dbReference type="Pfam" id="PF19995"/>
    </source>
</evidence>
<feature type="domain" description="Effector-associated" evidence="2">
    <location>
        <begin position="38"/>
        <end position="200"/>
    </location>
</feature>
<dbReference type="InterPro" id="IPR045475">
    <property type="entry name" value="iSTAND"/>
</dbReference>
<dbReference type="InterPro" id="IPR027417">
    <property type="entry name" value="P-loop_NTPase"/>
</dbReference>
<dbReference type="Proteomes" id="UP001231370">
    <property type="component" value="Unassembled WGS sequence"/>
</dbReference>
<feature type="transmembrane region" description="Helical" evidence="1">
    <location>
        <begin position="34"/>
        <end position="53"/>
    </location>
</feature>
<feature type="domain" description="Inactive STAND" evidence="3">
    <location>
        <begin position="241"/>
        <end position="393"/>
    </location>
</feature>
<dbReference type="Gene3D" id="3.40.50.300">
    <property type="entry name" value="P-loop containing nucleotide triphosphate hydrolases"/>
    <property type="match status" value="1"/>
</dbReference>
<keyword evidence="1" id="KW-0472">Membrane</keyword>
<accession>A0ABT7BED9</accession>
<evidence type="ECO:0000313" key="5">
    <source>
        <dbReference type="Proteomes" id="UP001231370"/>
    </source>
</evidence>
<keyword evidence="5" id="KW-1185">Reference proteome</keyword>
<dbReference type="Pfam" id="PF19959">
    <property type="entry name" value="EAD4"/>
    <property type="match status" value="1"/>
</dbReference>
<dbReference type="InterPro" id="IPR045434">
    <property type="entry name" value="EAD4"/>
</dbReference>
<sequence>MGEIAQRTLIYVFTVAMRQTEGKKKRKFAKNPRTLNNVLIFVEALLAVVYGVIPKNQLDTAFNLHENIPENQRGTQVEWEWIDNELMVSGKIWELHSKRTGIYKLVPKGITLLDLWKLAELYCQSCQISRSLQTVNGKKKTKDQANVIYDIVCCLEDLNLLTDKRPCSYKESKSPYWTFTLNLKYYEQGYEQARAEISQKIQQDFQDKYTVNIHYYSHPPSPEVTIENEENACDNTLYQALLKLDYSKQARLFEEVVNNCQVGACLIHGLPDSGQRWLLNRLIQEVPNGNTSNLVKKISFSRRTQDRSMQGIFKEICRKLQLPLNSSIEKIHDQLLAIWKTKTVILIFNKLHDIESSEREEYIEEFLNQFWQPLARLAKKGTTSKNYRLLLFLVDSEGYTSDWKMTRPEELLLELPEGWKPEQLIKFRAIEPITRGELATWLEKHLCPQNPIKFTETLADEILANSENGIHQYVFEEVCLRCNVQWEEQASSWLKY</sequence>
<keyword evidence="1" id="KW-1133">Transmembrane helix</keyword>
<proteinExistence type="predicted"/>
<dbReference type="EMBL" id="JAQPOK010000010">
    <property type="protein sequence ID" value="MDJ1177534.1"/>
    <property type="molecule type" value="Genomic_DNA"/>
</dbReference>
<reference evidence="4 5" key="1">
    <citation type="submission" date="2023-01" db="EMBL/GenBank/DDBJ databases">
        <title>Novel diversity within Roseofilum (Cyanobacteria; Desertifilaceae) from marine benthic mats with descriptions of four novel species.</title>
        <authorList>
            <person name="Wang Y."/>
            <person name="Berthold D.E."/>
            <person name="Hu J."/>
            <person name="Lefler F.W."/>
            <person name="Laughinghouse H.D. IV."/>
        </authorList>
    </citation>
    <scope>NUCLEOTIDE SEQUENCE [LARGE SCALE GENOMIC DNA]</scope>
    <source>
        <strain evidence="4 5">BLCC-M91</strain>
    </source>
</reference>
<keyword evidence="1" id="KW-0812">Transmembrane</keyword>
<evidence type="ECO:0000313" key="4">
    <source>
        <dbReference type="EMBL" id="MDJ1177534.1"/>
    </source>
</evidence>
<name>A0ABT7BED9_9CYAN</name>
<protein>
    <submittedName>
        <fullName evidence="4">Uncharacterized protein</fullName>
    </submittedName>
</protein>